<dbReference type="RefSeq" id="WP_376850690.1">
    <property type="nucleotide sequence ID" value="NZ_JBHSMF010000009.1"/>
</dbReference>
<dbReference type="Proteomes" id="UP001596037">
    <property type="component" value="Unassembled WGS sequence"/>
</dbReference>
<organism evidence="1 2">
    <name type="scientific">Caenimonas terrae</name>
    <dbReference type="NCBI Taxonomy" id="696074"/>
    <lineage>
        <taxon>Bacteria</taxon>
        <taxon>Pseudomonadati</taxon>
        <taxon>Pseudomonadota</taxon>
        <taxon>Betaproteobacteria</taxon>
        <taxon>Burkholderiales</taxon>
        <taxon>Comamonadaceae</taxon>
        <taxon>Caenimonas</taxon>
    </lineage>
</organism>
<accession>A0ABW0NDI2</accession>
<protein>
    <submittedName>
        <fullName evidence="1">Uncharacterized protein</fullName>
    </submittedName>
</protein>
<keyword evidence="2" id="KW-1185">Reference proteome</keyword>
<evidence type="ECO:0000313" key="2">
    <source>
        <dbReference type="Proteomes" id="UP001596037"/>
    </source>
</evidence>
<gene>
    <name evidence="1" type="ORF">ACFPOE_13720</name>
</gene>
<sequence length="65" mass="7284">MQSEDPNITAAACRYLLVGLLPRLERASPGLVAELRAGIVADRDAMAAMDSLARRWRRRSTRRCE</sequence>
<proteinExistence type="predicted"/>
<comment type="caution">
    <text evidence="1">The sequence shown here is derived from an EMBL/GenBank/DDBJ whole genome shotgun (WGS) entry which is preliminary data.</text>
</comment>
<reference evidence="2" key="1">
    <citation type="journal article" date="2019" name="Int. J. Syst. Evol. Microbiol.">
        <title>The Global Catalogue of Microorganisms (GCM) 10K type strain sequencing project: providing services to taxonomists for standard genome sequencing and annotation.</title>
        <authorList>
            <consortium name="The Broad Institute Genomics Platform"/>
            <consortium name="The Broad Institute Genome Sequencing Center for Infectious Disease"/>
            <person name="Wu L."/>
            <person name="Ma J."/>
        </authorList>
    </citation>
    <scope>NUCLEOTIDE SEQUENCE [LARGE SCALE GENOMIC DNA]</scope>
    <source>
        <strain evidence="2">CCUG 57401</strain>
    </source>
</reference>
<evidence type="ECO:0000313" key="1">
    <source>
        <dbReference type="EMBL" id="MFC5498600.1"/>
    </source>
</evidence>
<dbReference type="EMBL" id="JBHSMF010000009">
    <property type="protein sequence ID" value="MFC5498600.1"/>
    <property type="molecule type" value="Genomic_DNA"/>
</dbReference>
<name>A0ABW0NDI2_9BURK</name>